<sequence length="320" mass="35525">MEMGSYRSTIEFPDVYAKQPSSYVRDMDTSHSMDSPLLSPDSARQSLGFTKAAITFRDQLGSIRRKRDSEQTVTSSWVPPTPTLPAKRDSLDRSIKILRIVQSTLTALLSLAIAFMQGRVYYIFLRTKNVPGAWPKTPQLTQTLLLFSVSVSAFTFDICMLFAYLMPNKRFAKKLYRIANGAHYIVTSAKTVAYALTSVVCKLGFNFGNSSGTNTDLWSWTCTAEAAEYADYNQAPSNCDAQTIAWYFALAQIGIELIGVVISLLVMQQKIRKLGQEDGAEENASPSLGNKRYEKLAELSPEVDTELSDVTPDVNATAHF</sequence>
<evidence type="ECO:0000256" key="2">
    <source>
        <dbReference type="SAM" id="Phobius"/>
    </source>
</evidence>
<feature type="transmembrane region" description="Helical" evidence="2">
    <location>
        <begin position="184"/>
        <end position="205"/>
    </location>
</feature>
<dbReference type="PANTHER" id="PTHR42069:SF1">
    <property type="entry name" value="MARVEL DOMAIN-CONTAINING PROTEIN"/>
    <property type="match status" value="1"/>
</dbReference>
<gene>
    <name evidence="3" type="ORF">NA57DRAFT_70138</name>
</gene>
<keyword evidence="2" id="KW-0812">Transmembrane</keyword>
<feature type="transmembrane region" description="Helical" evidence="2">
    <location>
        <begin position="144"/>
        <end position="164"/>
    </location>
</feature>
<protein>
    <submittedName>
        <fullName evidence="3">Uncharacterized protein</fullName>
    </submittedName>
</protein>
<dbReference type="OrthoDB" id="5371583at2759"/>
<keyword evidence="2" id="KW-1133">Transmembrane helix</keyword>
<reference evidence="3" key="1">
    <citation type="journal article" date="2020" name="Stud. Mycol.">
        <title>101 Dothideomycetes genomes: a test case for predicting lifestyles and emergence of pathogens.</title>
        <authorList>
            <person name="Haridas S."/>
            <person name="Albert R."/>
            <person name="Binder M."/>
            <person name="Bloem J."/>
            <person name="Labutti K."/>
            <person name="Salamov A."/>
            <person name="Andreopoulos B."/>
            <person name="Baker S."/>
            <person name="Barry K."/>
            <person name="Bills G."/>
            <person name="Bluhm B."/>
            <person name="Cannon C."/>
            <person name="Castanera R."/>
            <person name="Culley D."/>
            <person name="Daum C."/>
            <person name="Ezra D."/>
            <person name="Gonzalez J."/>
            <person name="Henrissat B."/>
            <person name="Kuo A."/>
            <person name="Liang C."/>
            <person name="Lipzen A."/>
            <person name="Lutzoni F."/>
            <person name="Magnuson J."/>
            <person name="Mondo S."/>
            <person name="Nolan M."/>
            <person name="Ohm R."/>
            <person name="Pangilinan J."/>
            <person name="Park H.-J."/>
            <person name="Ramirez L."/>
            <person name="Alfaro M."/>
            <person name="Sun H."/>
            <person name="Tritt A."/>
            <person name="Yoshinaga Y."/>
            <person name="Zwiers L.-H."/>
            <person name="Turgeon B."/>
            <person name="Goodwin S."/>
            <person name="Spatafora J."/>
            <person name="Crous P."/>
            <person name="Grigoriev I."/>
        </authorList>
    </citation>
    <scope>NUCLEOTIDE SEQUENCE</scope>
    <source>
        <strain evidence="3">CBS 133067</strain>
    </source>
</reference>
<accession>A0A9P4ILV1</accession>
<evidence type="ECO:0000256" key="1">
    <source>
        <dbReference type="SAM" id="MobiDB-lite"/>
    </source>
</evidence>
<organism evidence="3 4">
    <name type="scientific">Rhizodiscina lignyota</name>
    <dbReference type="NCBI Taxonomy" id="1504668"/>
    <lineage>
        <taxon>Eukaryota</taxon>
        <taxon>Fungi</taxon>
        <taxon>Dikarya</taxon>
        <taxon>Ascomycota</taxon>
        <taxon>Pezizomycotina</taxon>
        <taxon>Dothideomycetes</taxon>
        <taxon>Pleosporomycetidae</taxon>
        <taxon>Aulographales</taxon>
        <taxon>Rhizodiscinaceae</taxon>
        <taxon>Rhizodiscina</taxon>
    </lineage>
</organism>
<keyword evidence="2" id="KW-0472">Membrane</keyword>
<dbReference type="EMBL" id="ML978121">
    <property type="protein sequence ID" value="KAF2103926.1"/>
    <property type="molecule type" value="Genomic_DNA"/>
</dbReference>
<proteinExistence type="predicted"/>
<comment type="caution">
    <text evidence="3">The sequence shown here is derived from an EMBL/GenBank/DDBJ whole genome shotgun (WGS) entry which is preliminary data.</text>
</comment>
<dbReference type="Proteomes" id="UP000799772">
    <property type="component" value="Unassembled WGS sequence"/>
</dbReference>
<dbReference type="AlphaFoldDB" id="A0A9P4ILV1"/>
<dbReference type="PANTHER" id="PTHR42069">
    <property type="entry name" value="HYPHAL ANASTAMOSIS-8 PROTEIN"/>
    <property type="match status" value="1"/>
</dbReference>
<evidence type="ECO:0000313" key="4">
    <source>
        <dbReference type="Proteomes" id="UP000799772"/>
    </source>
</evidence>
<feature type="transmembrane region" description="Helical" evidence="2">
    <location>
        <begin position="244"/>
        <end position="266"/>
    </location>
</feature>
<feature type="region of interest" description="Disordered" evidence="1">
    <location>
        <begin position="300"/>
        <end position="320"/>
    </location>
</feature>
<feature type="transmembrane region" description="Helical" evidence="2">
    <location>
        <begin position="97"/>
        <end position="124"/>
    </location>
</feature>
<evidence type="ECO:0000313" key="3">
    <source>
        <dbReference type="EMBL" id="KAF2103926.1"/>
    </source>
</evidence>
<name>A0A9P4ILV1_9PEZI</name>
<keyword evidence="4" id="KW-1185">Reference proteome</keyword>